<dbReference type="InterPro" id="IPR003675">
    <property type="entry name" value="Rce1/LyrA-like_dom"/>
</dbReference>
<dbReference type="Pfam" id="PF02517">
    <property type="entry name" value="Rce1-like"/>
    <property type="match status" value="1"/>
</dbReference>
<evidence type="ECO:0000259" key="2">
    <source>
        <dbReference type="Pfam" id="PF02517"/>
    </source>
</evidence>
<dbReference type="GO" id="GO:0004175">
    <property type="term" value="F:endopeptidase activity"/>
    <property type="evidence" value="ECO:0007669"/>
    <property type="project" value="UniProtKB-ARBA"/>
</dbReference>
<dbReference type="AlphaFoldDB" id="A0A212JZN9"/>
<gene>
    <name evidence="3" type="ORF">KL86DYS1_30963</name>
</gene>
<feature type="transmembrane region" description="Helical" evidence="1">
    <location>
        <begin position="209"/>
        <end position="231"/>
    </location>
</feature>
<keyword evidence="1" id="KW-0472">Membrane</keyword>
<feature type="transmembrane region" description="Helical" evidence="1">
    <location>
        <begin position="113"/>
        <end position="135"/>
    </location>
</feature>
<accession>A0A212JZN9</accession>
<feature type="transmembrane region" description="Helical" evidence="1">
    <location>
        <begin position="20"/>
        <end position="46"/>
    </location>
</feature>
<proteinExistence type="predicted"/>
<dbReference type="PANTHER" id="PTHR36435:SF1">
    <property type="entry name" value="CAAX AMINO TERMINAL PROTEASE FAMILY PROTEIN"/>
    <property type="match status" value="1"/>
</dbReference>
<keyword evidence="1" id="KW-0812">Transmembrane</keyword>
<feature type="domain" description="CAAX prenyl protease 2/Lysostaphin resistance protein A-like" evidence="2">
    <location>
        <begin position="151"/>
        <end position="248"/>
    </location>
</feature>
<dbReference type="InterPro" id="IPR052710">
    <property type="entry name" value="CAAX_protease"/>
</dbReference>
<dbReference type="EMBL" id="FLUM01000003">
    <property type="protein sequence ID" value="SBW04897.1"/>
    <property type="molecule type" value="Genomic_DNA"/>
</dbReference>
<reference evidence="3" key="1">
    <citation type="submission" date="2016-04" db="EMBL/GenBank/DDBJ databases">
        <authorList>
            <person name="Evans L.H."/>
            <person name="Alamgir A."/>
            <person name="Owens N."/>
            <person name="Weber N.D."/>
            <person name="Virtaneva K."/>
            <person name="Barbian K."/>
            <person name="Babar A."/>
            <person name="Rosenke K."/>
        </authorList>
    </citation>
    <scope>NUCLEOTIDE SEQUENCE</scope>
    <source>
        <strain evidence="3">86-1</strain>
    </source>
</reference>
<dbReference type="GO" id="GO:0080120">
    <property type="term" value="P:CAAX-box protein maturation"/>
    <property type="evidence" value="ECO:0007669"/>
    <property type="project" value="UniProtKB-ARBA"/>
</dbReference>
<organism evidence="3">
    <name type="scientific">uncultured Dysgonomonas sp</name>
    <dbReference type="NCBI Taxonomy" id="206096"/>
    <lineage>
        <taxon>Bacteria</taxon>
        <taxon>Pseudomonadati</taxon>
        <taxon>Bacteroidota</taxon>
        <taxon>Bacteroidia</taxon>
        <taxon>Bacteroidales</taxon>
        <taxon>Dysgonomonadaceae</taxon>
        <taxon>Dysgonomonas</taxon>
        <taxon>environmental samples</taxon>
    </lineage>
</organism>
<feature type="transmembrane region" description="Helical" evidence="1">
    <location>
        <begin position="66"/>
        <end position="93"/>
    </location>
</feature>
<protein>
    <recommendedName>
        <fullName evidence="2">CAAX prenyl protease 2/Lysostaphin resistance protein A-like domain-containing protein</fullName>
    </recommendedName>
</protein>
<feature type="transmembrane region" description="Helical" evidence="1">
    <location>
        <begin position="147"/>
        <end position="165"/>
    </location>
</feature>
<sequence length="316" mass="35154">MKHLESALNKRNSFWKYIVVLFISFILASFVGVVPLMIVAVVKIIQNGGDMVSGMAMMSDPTALGISSNFAFVLLLFPLVLGFFILLFFIKLLNGQSFQEVVNGTKKVRWPRFFTGAACWSLLMLIPLAIQYFIYPSIFTFQLDITSFIPLVFISLILIPFQISFEELAFRGYLAQGLGNLTKNRWAVLIIPSLIFALLHVANPEVKEFGFFIMMANYLSMGLILGLVSILDDGIEVAMGIHAANNIFASLFVTHASSAFQTDAIFSIKEVDPVGGLIEVVIAGTLLILFLYKRYGWSFSTMNKKIQISPIEEEGA</sequence>
<feature type="transmembrane region" description="Helical" evidence="1">
    <location>
        <begin position="243"/>
        <end position="262"/>
    </location>
</feature>
<feature type="transmembrane region" description="Helical" evidence="1">
    <location>
        <begin position="186"/>
        <end position="203"/>
    </location>
</feature>
<evidence type="ECO:0000256" key="1">
    <source>
        <dbReference type="SAM" id="Phobius"/>
    </source>
</evidence>
<name>A0A212JZN9_9BACT</name>
<dbReference type="RefSeq" id="WP_296943159.1">
    <property type="nucleotide sequence ID" value="NZ_LT599032.1"/>
</dbReference>
<keyword evidence="1" id="KW-1133">Transmembrane helix</keyword>
<feature type="transmembrane region" description="Helical" evidence="1">
    <location>
        <begin position="274"/>
        <end position="292"/>
    </location>
</feature>
<evidence type="ECO:0000313" key="3">
    <source>
        <dbReference type="EMBL" id="SBW04897.1"/>
    </source>
</evidence>
<dbReference type="PANTHER" id="PTHR36435">
    <property type="entry name" value="SLR1288 PROTEIN"/>
    <property type="match status" value="1"/>
</dbReference>